<dbReference type="GO" id="GO:0003743">
    <property type="term" value="F:translation initiation factor activity"/>
    <property type="evidence" value="ECO:0007669"/>
    <property type="project" value="UniProtKB-KW"/>
</dbReference>
<dbReference type="GO" id="GO:0017148">
    <property type="term" value="P:negative regulation of translation"/>
    <property type="evidence" value="ECO:0007669"/>
    <property type="project" value="UniProtKB-KW"/>
</dbReference>
<dbReference type="InterPro" id="IPR008271">
    <property type="entry name" value="Ser/Thr_kinase_AS"/>
</dbReference>
<feature type="compositionally biased region" description="Acidic residues" evidence="20">
    <location>
        <begin position="382"/>
        <end position="392"/>
    </location>
</feature>
<dbReference type="InterPro" id="IPR050339">
    <property type="entry name" value="CC_SR_Kinase"/>
</dbReference>
<dbReference type="GO" id="GO:0005634">
    <property type="term" value="C:nucleus"/>
    <property type="evidence" value="ECO:0007669"/>
    <property type="project" value="TreeGrafter"/>
</dbReference>
<evidence type="ECO:0000256" key="15">
    <source>
        <dbReference type="ARBA" id="ARBA00042914"/>
    </source>
</evidence>
<name>A0A367KHR3_RHIST</name>
<evidence type="ECO:0000256" key="5">
    <source>
        <dbReference type="ARBA" id="ARBA00022737"/>
    </source>
</evidence>
<comment type="similarity">
    <text evidence="12">Belongs to the protein kinase superfamily. Ser/Thr protein kinase family. GCN2 subfamily.</text>
</comment>
<dbReference type="CDD" id="cd13996">
    <property type="entry name" value="STKc_EIF2AK"/>
    <property type="match status" value="1"/>
</dbReference>
<evidence type="ECO:0000256" key="11">
    <source>
        <dbReference type="ARBA" id="ARBA00023193"/>
    </source>
</evidence>
<dbReference type="AlphaFoldDB" id="A0A367KHR3"/>
<feature type="compositionally biased region" description="Low complexity" evidence="20">
    <location>
        <begin position="39"/>
        <end position="49"/>
    </location>
</feature>
<evidence type="ECO:0000256" key="9">
    <source>
        <dbReference type="ARBA" id="ARBA00022843"/>
    </source>
</evidence>
<dbReference type="GO" id="GO:0005737">
    <property type="term" value="C:cytoplasm"/>
    <property type="evidence" value="ECO:0007669"/>
    <property type="project" value="TreeGrafter"/>
</dbReference>
<feature type="compositionally biased region" description="Polar residues" evidence="20">
    <location>
        <begin position="404"/>
        <end position="415"/>
    </location>
</feature>
<dbReference type="GO" id="GO:0004694">
    <property type="term" value="F:eukaryotic translation initiation factor 2alpha kinase activity"/>
    <property type="evidence" value="ECO:0007669"/>
    <property type="project" value="TreeGrafter"/>
</dbReference>
<keyword evidence="4" id="KW-0808">Transferase</keyword>
<evidence type="ECO:0000256" key="12">
    <source>
        <dbReference type="ARBA" id="ARBA00037982"/>
    </source>
</evidence>
<dbReference type="InterPro" id="IPR054521">
    <property type="entry name" value="HRI2_3H"/>
</dbReference>
<gene>
    <name evidence="22" type="primary">EIF2AK1_2</name>
    <name evidence="22" type="ORF">CU098_009017</name>
</gene>
<evidence type="ECO:0000256" key="10">
    <source>
        <dbReference type="ARBA" id="ARBA00023157"/>
    </source>
</evidence>
<evidence type="ECO:0000256" key="20">
    <source>
        <dbReference type="SAM" id="MobiDB-lite"/>
    </source>
</evidence>
<keyword evidence="22" id="KW-0648">Protein biosynthesis</keyword>
<evidence type="ECO:0000256" key="14">
    <source>
        <dbReference type="ARBA" id="ARBA00042456"/>
    </source>
</evidence>
<dbReference type="EC" id="2.7.11.1" evidence="1"/>
<feature type="region of interest" description="Disordered" evidence="20">
    <location>
        <begin position="382"/>
        <end position="416"/>
    </location>
</feature>
<keyword evidence="22" id="KW-0396">Initiation factor</keyword>
<keyword evidence="8 19" id="KW-0067">ATP-binding</keyword>
<dbReference type="SMART" id="SM00220">
    <property type="entry name" value="S_TKc"/>
    <property type="match status" value="1"/>
</dbReference>
<evidence type="ECO:0000313" key="22">
    <source>
        <dbReference type="EMBL" id="RCI01746.1"/>
    </source>
</evidence>
<protein>
    <recommendedName>
        <fullName evidence="13">Eukaryotic translation initiation factor 2-alpha kinase 1</fullName>
        <ecNumber evidence="1">2.7.11.1</ecNumber>
    </recommendedName>
    <alternativeName>
        <fullName evidence="15">Heme-regulated eukaryotic initiation factor eIF-2-alpha kinase</fullName>
    </alternativeName>
    <alternativeName>
        <fullName evidence="14">Hemin-sensitive initiation factor 2-alpha kinase</fullName>
    </alternativeName>
</protein>
<reference evidence="22 23" key="1">
    <citation type="journal article" date="2018" name="G3 (Bethesda)">
        <title>Phylogenetic and Phylogenomic Definition of Rhizopus Species.</title>
        <authorList>
            <person name="Gryganskyi A.P."/>
            <person name="Golan J."/>
            <person name="Dolatabadi S."/>
            <person name="Mondo S."/>
            <person name="Robb S."/>
            <person name="Idnurm A."/>
            <person name="Muszewska A."/>
            <person name="Steczkiewicz K."/>
            <person name="Masonjones S."/>
            <person name="Liao H.L."/>
            <person name="Gajdeczka M.T."/>
            <person name="Anike F."/>
            <person name="Vuek A."/>
            <person name="Anishchenko I.M."/>
            <person name="Voigt K."/>
            <person name="de Hoog G.S."/>
            <person name="Smith M.E."/>
            <person name="Heitman J."/>
            <person name="Vilgalys R."/>
            <person name="Stajich J.E."/>
        </authorList>
    </citation>
    <scope>NUCLEOTIDE SEQUENCE [LARGE SCALE GENOMIC DNA]</scope>
    <source>
        <strain evidence="22 23">LSU 92-RS-03</strain>
    </source>
</reference>
<comment type="caution">
    <text evidence="22">The sequence shown here is derived from an EMBL/GenBank/DDBJ whole genome shotgun (WGS) entry which is preliminary data.</text>
</comment>
<evidence type="ECO:0000256" key="16">
    <source>
        <dbReference type="ARBA" id="ARBA00046654"/>
    </source>
</evidence>
<dbReference type="Gene3D" id="1.10.510.10">
    <property type="entry name" value="Transferase(Phosphotransferase) domain 1"/>
    <property type="match status" value="1"/>
</dbReference>
<organism evidence="22 23">
    <name type="scientific">Rhizopus stolonifer</name>
    <name type="common">Rhizopus nigricans</name>
    <dbReference type="NCBI Taxonomy" id="4846"/>
    <lineage>
        <taxon>Eukaryota</taxon>
        <taxon>Fungi</taxon>
        <taxon>Fungi incertae sedis</taxon>
        <taxon>Mucoromycota</taxon>
        <taxon>Mucoromycotina</taxon>
        <taxon>Mucoromycetes</taxon>
        <taxon>Mucorales</taxon>
        <taxon>Mucorineae</taxon>
        <taxon>Rhizopodaceae</taxon>
        <taxon>Rhizopus</taxon>
    </lineage>
</organism>
<dbReference type="EMBL" id="PJQM01001682">
    <property type="protein sequence ID" value="RCI01746.1"/>
    <property type="molecule type" value="Genomic_DNA"/>
</dbReference>
<comment type="catalytic activity">
    <reaction evidence="18">
        <text>L-seryl-[protein] + ATP = O-phospho-L-seryl-[protein] + ADP + H(+)</text>
        <dbReference type="Rhea" id="RHEA:17989"/>
        <dbReference type="Rhea" id="RHEA-COMP:9863"/>
        <dbReference type="Rhea" id="RHEA-COMP:11604"/>
        <dbReference type="ChEBI" id="CHEBI:15378"/>
        <dbReference type="ChEBI" id="CHEBI:29999"/>
        <dbReference type="ChEBI" id="CHEBI:30616"/>
        <dbReference type="ChEBI" id="CHEBI:83421"/>
        <dbReference type="ChEBI" id="CHEBI:456216"/>
        <dbReference type="EC" id="2.7.11.1"/>
    </reaction>
    <physiologicalReaction direction="left-to-right" evidence="18">
        <dbReference type="Rhea" id="RHEA:17990"/>
    </physiologicalReaction>
</comment>
<evidence type="ECO:0000313" key="23">
    <source>
        <dbReference type="Proteomes" id="UP000253551"/>
    </source>
</evidence>
<dbReference type="PROSITE" id="PS00107">
    <property type="entry name" value="PROTEIN_KINASE_ATP"/>
    <property type="match status" value="1"/>
</dbReference>
<dbReference type="Pfam" id="PF00069">
    <property type="entry name" value="Pkinase"/>
    <property type="match status" value="3"/>
</dbReference>
<dbReference type="InterPro" id="IPR011009">
    <property type="entry name" value="Kinase-like_dom_sf"/>
</dbReference>
<dbReference type="PANTHER" id="PTHR11042:SF160">
    <property type="entry name" value="EUKARYOTIC TRANSLATION INITIATION FACTOR 2-ALPHA KINASE 1"/>
    <property type="match status" value="1"/>
</dbReference>
<dbReference type="PROSITE" id="PS50011">
    <property type="entry name" value="PROTEIN_KINASE_DOM"/>
    <property type="match status" value="1"/>
</dbReference>
<evidence type="ECO:0000256" key="19">
    <source>
        <dbReference type="PROSITE-ProRule" id="PRU10141"/>
    </source>
</evidence>
<keyword evidence="2" id="KW-0723">Serine/threonine-protein kinase</keyword>
<proteinExistence type="inferred from homology"/>
<dbReference type="OrthoDB" id="1405469at2759"/>
<dbReference type="PROSITE" id="PS00108">
    <property type="entry name" value="PROTEIN_KINASE_ST"/>
    <property type="match status" value="1"/>
</dbReference>
<comment type="catalytic activity">
    <reaction evidence="17">
        <text>L-threonyl-[protein] + ATP = O-phospho-L-threonyl-[protein] + ADP + H(+)</text>
        <dbReference type="Rhea" id="RHEA:46608"/>
        <dbReference type="Rhea" id="RHEA-COMP:11060"/>
        <dbReference type="Rhea" id="RHEA-COMP:11605"/>
        <dbReference type="ChEBI" id="CHEBI:15378"/>
        <dbReference type="ChEBI" id="CHEBI:30013"/>
        <dbReference type="ChEBI" id="CHEBI:30616"/>
        <dbReference type="ChEBI" id="CHEBI:61977"/>
        <dbReference type="ChEBI" id="CHEBI:456216"/>
        <dbReference type="EC" id="2.7.11.1"/>
    </reaction>
    <physiologicalReaction direction="left-to-right" evidence="17">
        <dbReference type="Rhea" id="RHEA:46609"/>
    </physiologicalReaction>
</comment>
<dbReference type="PANTHER" id="PTHR11042">
    <property type="entry name" value="EUKARYOTIC TRANSLATION INITIATION FACTOR 2-ALPHA KINASE EIF2-ALPHA KINASE -RELATED"/>
    <property type="match status" value="1"/>
</dbReference>
<dbReference type="Pfam" id="PF22949">
    <property type="entry name" value="HRI2_3H"/>
    <property type="match status" value="1"/>
</dbReference>
<feature type="region of interest" description="Disordered" evidence="20">
    <location>
        <begin position="753"/>
        <end position="782"/>
    </location>
</feature>
<dbReference type="Proteomes" id="UP000253551">
    <property type="component" value="Unassembled WGS sequence"/>
</dbReference>
<dbReference type="STRING" id="4846.A0A367KHR3"/>
<evidence type="ECO:0000256" key="7">
    <source>
        <dbReference type="ARBA" id="ARBA00022777"/>
    </source>
</evidence>
<feature type="binding site" evidence="19">
    <location>
        <position position="268"/>
    </location>
    <ligand>
        <name>ATP</name>
        <dbReference type="ChEBI" id="CHEBI:30616"/>
    </ligand>
</feature>
<feature type="region of interest" description="Disordered" evidence="20">
    <location>
        <begin position="1"/>
        <end position="55"/>
    </location>
</feature>
<evidence type="ECO:0000256" key="2">
    <source>
        <dbReference type="ARBA" id="ARBA00022527"/>
    </source>
</evidence>
<feature type="domain" description="Protein kinase" evidence="21">
    <location>
        <begin position="238"/>
        <end position="690"/>
    </location>
</feature>
<keyword evidence="6 19" id="KW-0547">Nucleotide-binding</keyword>
<feature type="region of interest" description="Disordered" evidence="20">
    <location>
        <begin position="334"/>
        <end position="367"/>
    </location>
</feature>
<keyword evidence="9" id="KW-0832">Ubl conjugation</keyword>
<evidence type="ECO:0000256" key="6">
    <source>
        <dbReference type="ARBA" id="ARBA00022741"/>
    </source>
</evidence>
<keyword evidence="7 22" id="KW-0418">Kinase</keyword>
<dbReference type="SUPFAM" id="SSF56112">
    <property type="entry name" value="Protein kinase-like (PK-like)"/>
    <property type="match status" value="1"/>
</dbReference>
<dbReference type="InterPro" id="IPR000719">
    <property type="entry name" value="Prot_kinase_dom"/>
</dbReference>
<evidence type="ECO:0000256" key="18">
    <source>
        <dbReference type="ARBA" id="ARBA00048977"/>
    </source>
</evidence>
<keyword evidence="23" id="KW-1185">Reference proteome</keyword>
<feature type="compositionally biased region" description="Low complexity" evidence="20">
    <location>
        <begin position="14"/>
        <end position="27"/>
    </location>
</feature>
<comment type="subunit">
    <text evidence="16">Synthesized in an inactive form that binds to the N-terminal domain of CDC37. Has to be associated with a multiprotein complex containing Hsp90, CDC37 and PPP5C for maturation and activation by autophosphorylation. The phosphatase PPP5C modulates this activation. Homodimer; homodimerizes in presence of heme, forming a disulfide-linked inactive homodimer. Interacts with DELE1; binds both to full-length DELE1 and processed form of DELE1 (S-DELE1) in response to stress, leading to activate its protein kinase activity and trigger the integrated stress response (ISR).</text>
</comment>
<keyword evidence="11" id="KW-0652">Protein synthesis inhibitor</keyword>
<keyword evidence="5" id="KW-0677">Repeat</keyword>
<evidence type="ECO:0000256" key="17">
    <source>
        <dbReference type="ARBA" id="ARBA00048659"/>
    </source>
</evidence>
<feature type="region of interest" description="Disordered" evidence="20">
    <location>
        <begin position="579"/>
        <end position="598"/>
    </location>
</feature>
<keyword evidence="10" id="KW-1015">Disulfide bond</keyword>
<dbReference type="Gene3D" id="3.30.200.20">
    <property type="entry name" value="Phosphorylase Kinase, domain 1"/>
    <property type="match status" value="1"/>
</dbReference>
<keyword evidence="3" id="KW-0597">Phosphoprotein</keyword>
<sequence length="782" mass="89986">MKAIFKSRIDTVLESESSSSSLNSDSPECSRKFWTRPTNSPEPSSSSNKEYSDTHDMKDQVDHFYTMTYVEEEGGGGRDSFLSHPRHPIRHQKNTLAIASSNDPQETKNESANKRHQTKLLLVSLIESLCQTYGDSPESRRKIFFMICQTLNSMGFIDSEFIDEVASVRSTYHKAFEHLFYTAAQTVRQQELNMGKQPRLLTSLEQQDILKERIESLSREPKLQYTLSIQNSRYKNDFVQVKILGRGGFASAWCARNKLDDIEYAIKKIRLMDQAEEGYEKIFREIKNLARLEHHNVVRYYSSWLEYAIDDDDDQEDDDNEDWVSTNSYSRASVSFTDQEDNSSVFNGQDPTFDEPSSSFDSLNNNKPTTAEEMSFIQFGNEEGEGDEEQEENSEKPKIYIHPTRSNSTITSSNQHKTKKEGGFILFIQMQLCPSTLHEYIKIRNQNPKEYFDEQQNKDLFCQILQGAAYIHQQGLIHRDLKPSNIFLSRRDGSSEALIPKIGDFGLAASVIQNEQEEEAEGVEEDDDMYYDYLASTFESQHSTQSAIELLAASSSPSSNHKENSSSTSDSILSLYPALPPKRKTSQSQRNRTGAVGTRTYAAPEQLASYNEPYDEKADIYSLGIILFELYYPFSSAMERAITLDRLKKHIFPETFVKKYCVLKDIISSMMSLDPCHRPAALELLNHAFFRDNKYAQQQQQHSLITTNTALSYVSSRELHHDREMAEMQHRYLQMKQEKEDLQRRLDELQTKLDGCSVDTKKRHHSCEEEQGQPDMKRKELS</sequence>
<evidence type="ECO:0000256" key="8">
    <source>
        <dbReference type="ARBA" id="ARBA00022840"/>
    </source>
</evidence>
<accession>A0A367KHR3</accession>
<dbReference type="GO" id="GO:0005524">
    <property type="term" value="F:ATP binding"/>
    <property type="evidence" value="ECO:0007669"/>
    <property type="project" value="UniProtKB-UniRule"/>
</dbReference>
<evidence type="ECO:0000256" key="3">
    <source>
        <dbReference type="ARBA" id="ARBA00022553"/>
    </source>
</evidence>
<evidence type="ECO:0000256" key="4">
    <source>
        <dbReference type="ARBA" id="ARBA00022679"/>
    </source>
</evidence>
<dbReference type="InterPro" id="IPR017441">
    <property type="entry name" value="Protein_kinase_ATP_BS"/>
</dbReference>
<evidence type="ECO:0000256" key="13">
    <source>
        <dbReference type="ARBA" id="ARBA00040433"/>
    </source>
</evidence>
<evidence type="ECO:0000256" key="1">
    <source>
        <dbReference type="ARBA" id="ARBA00012513"/>
    </source>
</evidence>
<evidence type="ECO:0000259" key="21">
    <source>
        <dbReference type="PROSITE" id="PS50011"/>
    </source>
</evidence>